<dbReference type="OMA" id="YLGDCYR"/>
<dbReference type="HOGENOM" id="CLU_008455_11_2_1"/>
<accession>V5ECU2</accession>
<dbReference type="Gene3D" id="1.20.1250.20">
    <property type="entry name" value="MFS general substrate transporter like domains"/>
    <property type="match status" value="1"/>
</dbReference>
<dbReference type="PROSITE" id="PS50850">
    <property type="entry name" value="MFS"/>
    <property type="match status" value="1"/>
</dbReference>
<dbReference type="Proteomes" id="UP000019377">
    <property type="component" value="Unassembled WGS sequence"/>
</dbReference>
<dbReference type="GO" id="GO:0022857">
    <property type="term" value="F:transmembrane transporter activity"/>
    <property type="evidence" value="ECO:0007669"/>
    <property type="project" value="InterPro"/>
</dbReference>
<reference evidence="8" key="1">
    <citation type="journal article" date="2013" name="Genome Announc.">
        <title>Draft genome sequence of Pseudozyma brasiliensis sp. nov. strain GHG001, a high producer of endo-1,4-xylanase isolated from an insect pest of sugarcane.</title>
        <authorList>
            <person name="Oliveira J.V.D.C."/>
            <person name="dos Santos R.A.C."/>
            <person name="Borges T.A."/>
            <person name="Riano-Pachon D.M."/>
            <person name="Goldman G.H."/>
        </authorList>
    </citation>
    <scope>NUCLEOTIDE SEQUENCE [LARGE SCALE GENOMIC DNA]</scope>
    <source>
        <strain evidence="8">GHG001</strain>
    </source>
</reference>
<feature type="transmembrane region" description="Helical" evidence="5">
    <location>
        <begin position="292"/>
        <end position="313"/>
    </location>
</feature>
<feature type="transmembrane region" description="Helical" evidence="5">
    <location>
        <begin position="165"/>
        <end position="183"/>
    </location>
</feature>
<feature type="transmembrane region" description="Helical" evidence="5">
    <location>
        <begin position="561"/>
        <end position="582"/>
    </location>
</feature>
<comment type="subcellular location">
    <subcellularLocation>
        <location evidence="1">Membrane</location>
        <topology evidence="1">Multi-pass membrane protein</topology>
    </subcellularLocation>
</comment>
<dbReference type="GeneID" id="27417839"/>
<sequence>MPSSKVGLDADTLMADSRLSSRATLYHHWLDGRYTSLRHPVFASSSIGAMPGVTSKEDMLRYNRSRQDMEPQACGKSLVTTNDNLPRWAASESRLSKPSETVATPPPSMTMDIDACFAIIIGQVASLAARNMASNHDLGAAVNETTPLQFARSNHPFDWPARHKWIYTFLVGLTMFNASFASTAVNGAGTRIVKQYGLSREEMVFITGSFIGGCVAGPIVWAPLSEMYGRRPVGLASMVLYSITNIGCALAPSKFVLFSSRFLAGACASSAFSNAAAVITDLFPPPLRSRPMIVASLAPLLGPCFGPLFGALISTDLRWPFVFWVLGAVGLVLEGVLFCVPETYQPVIDARMNTTARAPSSATWRQRIRIFVLINLGRPINMMCREPIVVCATFYLSLFFSLMYLFFVSWPLIFGPPGIYRLDTVYTGITFLPMAVGGILAAALLPLCDRYYRKRDMAAGTLVPEARLLPTFFVAPLVAVGLLWAGWFARTSIPFEVTMLAGIPIGAAMVLVFQGWISYLGDCYRLYSSSAIAATVIGRSISGATIPLATHRLHEKLGGIAYLYTLLAGLVILTAPMPYLVFRFGDRLRSRSMYRPGRA</sequence>
<proteinExistence type="predicted"/>
<keyword evidence="3 5" id="KW-1133">Transmembrane helix</keyword>
<dbReference type="PANTHER" id="PTHR23502:SF184">
    <property type="entry name" value="MAJOR FACILITATOR SUPERFAMILY (MFS) PROFILE DOMAIN-CONTAINING PROTEIN"/>
    <property type="match status" value="1"/>
</dbReference>
<dbReference type="InterPro" id="IPR011701">
    <property type="entry name" value="MFS"/>
</dbReference>
<feature type="transmembrane region" description="Helical" evidence="5">
    <location>
        <begin position="203"/>
        <end position="221"/>
    </location>
</feature>
<keyword evidence="2 5" id="KW-0812">Transmembrane</keyword>
<feature type="transmembrane region" description="Helical" evidence="5">
    <location>
        <begin position="233"/>
        <end position="252"/>
    </location>
</feature>
<evidence type="ECO:0000256" key="3">
    <source>
        <dbReference type="ARBA" id="ARBA00022989"/>
    </source>
</evidence>
<feature type="transmembrane region" description="Helical" evidence="5">
    <location>
        <begin position="468"/>
        <end position="487"/>
    </location>
</feature>
<feature type="transmembrane region" description="Helical" evidence="5">
    <location>
        <begin position="531"/>
        <end position="549"/>
    </location>
</feature>
<dbReference type="AlphaFoldDB" id="V5ECU2"/>
<evidence type="ECO:0000313" key="8">
    <source>
        <dbReference type="Proteomes" id="UP000019377"/>
    </source>
</evidence>
<dbReference type="PANTHER" id="PTHR23502">
    <property type="entry name" value="MAJOR FACILITATOR SUPERFAMILY"/>
    <property type="match status" value="1"/>
</dbReference>
<feature type="transmembrane region" description="Helical" evidence="5">
    <location>
        <begin position="425"/>
        <end position="447"/>
    </location>
</feature>
<name>V5ECU2_KALBG</name>
<evidence type="ECO:0000256" key="5">
    <source>
        <dbReference type="SAM" id="Phobius"/>
    </source>
</evidence>
<dbReference type="Pfam" id="PF07690">
    <property type="entry name" value="MFS_1"/>
    <property type="match status" value="1"/>
</dbReference>
<dbReference type="GO" id="GO:0005886">
    <property type="term" value="C:plasma membrane"/>
    <property type="evidence" value="ECO:0007669"/>
    <property type="project" value="TreeGrafter"/>
</dbReference>
<protein>
    <recommendedName>
        <fullName evidence="6">Major facilitator superfamily (MFS) profile domain-containing protein</fullName>
    </recommendedName>
</protein>
<gene>
    <name evidence="7" type="ORF">PSEUBRA_SCAF17g04286</name>
</gene>
<dbReference type="eggNOG" id="KOG0255">
    <property type="taxonomic scope" value="Eukaryota"/>
</dbReference>
<dbReference type="OrthoDB" id="2585655at2759"/>
<dbReference type="SUPFAM" id="SSF103473">
    <property type="entry name" value="MFS general substrate transporter"/>
    <property type="match status" value="1"/>
</dbReference>
<feature type="transmembrane region" description="Helical" evidence="5">
    <location>
        <begin position="388"/>
        <end position="413"/>
    </location>
</feature>
<dbReference type="STRING" id="1365824.V5ECU2"/>
<evidence type="ECO:0000313" key="7">
    <source>
        <dbReference type="EMBL" id="EST08266.1"/>
    </source>
</evidence>
<feature type="domain" description="Major facilitator superfamily (MFS) profile" evidence="6">
    <location>
        <begin position="167"/>
        <end position="586"/>
    </location>
</feature>
<evidence type="ECO:0000256" key="1">
    <source>
        <dbReference type="ARBA" id="ARBA00004141"/>
    </source>
</evidence>
<dbReference type="InterPro" id="IPR036259">
    <property type="entry name" value="MFS_trans_sf"/>
</dbReference>
<keyword evidence="8" id="KW-1185">Reference proteome</keyword>
<organism evidence="7 8">
    <name type="scientific">Kalmanozyma brasiliensis (strain GHG001)</name>
    <name type="common">Yeast</name>
    <name type="synonym">Pseudozyma brasiliensis</name>
    <dbReference type="NCBI Taxonomy" id="1365824"/>
    <lineage>
        <taxon>Eukaryota</taxon>
        <taxon>Fungi</taxon>
        <taxon>Dikarya</taxon>
        <taxon>Basidiomycota</taxon>
        <taxon>Ustilaginomycotina</taxon>
        <taxon>Ustilaginomycetes</taxon>
        <taxon>Ustilaginales</taxon>
        <taxon>Ustilaginaceae</taxon>
        <taxon>Kalmanozyma</taxon>
    </lineage>
</organism>
<keyword evidence="4 5" id="KW-0472">Membrane</keyword>
<evidence type="ECO:0000256" key="2">
    <source>
        <dbReference type="ARBA" id="ARBA00022692"/>
    </source>
</evidence>
<feature type="transmembrane region" description="Helical" evidence="5">
    <location>
        <begin position="319"/>
        <end position="340"/>
    </location>
</feature>
<dbReference type="EMBL" id="KI545859">
    <property type="protein sequence ID" value="EST08266.1"/>
    <property type="molecule type" value="Genomic_DNA"/>
</dbReference>
<evidence type="ECO:0000256" key="4">
    <source>
        <dbReference type="ARBA" id="ARBA00023136"/>
    </source>
</evidence>
<feature type="transmembrane region" description="Helical" evidence="5">
    <location>
        <begin position="499"/>
        <end position="519"/>
    </location>
</feature>
<evidence type="ECO:0000259" key="6">
    <source>
        <dbReference type="PROSITE" id="PS50850"/>
    </source>
</evidence>
<dbReference type="InterPro" id="IPR020846">
    <property type="entry name" value="MFS_dom"/>
</dbReference>